<keyword evidence="6 9" id="KW-0133">Cell shape</keyword>
<evidence type="ECO:0000256" key="5">
    <source>
        <dbReference type="ARBA" id="ARBA00022801"/>
    </source>
</evidence>
<comment type="pathway">
    <text evidence="1 9">Cell wall biogenesis; peptidoglycan biosynthesis.</text>
</comment>
<accession>A0A5B8IB11</accession>
<dbReference type="Proteomes" id="UP000318483">
    <property type="component" value="Plasmid unnamed3"/>
</dbReference>
<dbReference type="PROSITE" id="PS52029">
    <property type="entry name" value="LD_TPASE"/>
    <property type="match status" value="1"/>
</dbReference>
<evidence type="ECO:0000256" key="7">
    <source>
        <dbReference type="ARBA" id="ARBA00022984"/>
    </source>
</evidence>
<dbReference type="InterPro" id="IPR005490">
    <property type="entry name" value="LD_TPept_cat_dom"/>
</dbReference>
<dbReference type="GO" id="GO:0018104">
    <property type="term" value="P:peptidoglycan-protein cross-linking"/>
    <property type="evidence" value="ECO:0007669"/>
    <property type="project" value="TreeGrafter"/>
</dbReference>
<dbReference type="OrthoDB" id="9795305at2"/>
<dbReference type="AlphaFoldDB" id="A0A5B8IB11"/>
<feature type="active site" description="Proton donor/acceptor" evidence="9">
    <location>
        <position position="168"/>
    </location>
</feature>
<evidence type="ECO:0000256" key="4">
    <source>
        <dbReference type="ARBA" id="ARBA00022679"/>
    </source>
</evidence>
<keyword evidence="7 9" id="KW-0573">Peptidoglycan synthesis</keyword>
<dbReference type="GO" id="GO:0005576">
    <property type="term" value="C:extracellular region"/>
    <property type="evidence" value="ECO:0007669"/>
    <property type="project" value="TreeGrafter"/>
</dbReference>
<dbReference type="PANTHER" id="PTHR30582:SF24">
    <property type="entry name" value="L,D-TRANSPEPTIDASE ERFK_SRFK-RELATED"/>
    <property type="match status" value="1"/>
</dbReference>
<feature type="active site" description="Nucleophile" evidence="9">
    <location>
        <position position="184"/>
    </location>
</feature>
<keyword evidence="11" id="KW-0614">Plasmid</keyword>
<dbReference type="PANTHER" id="PTHR30582">
    <property type="entry name" value="L,D-TRANSPEPTIDASE"/>
    <property type="match status" value="1"/>
</dbReference>
<dbReference type="GO" id="GO:0016757">
    <property type="term" value="F:glycosyltransferase activity"/>
    <property type="evidence" value="ECO:0007669"/>
    <property type="project" value="UniProtKB-KW"/>
</dbReference>
<evidence type="ECO:0000259" key="10">
    <source>
        <dbReference type="PROSITE" id="PS52029"/>
    </source>
</evidence>
<dbReference type="EMBL" id="CP042264">
    <property type="protein sequence ID" value="QDY71299.1"/>
    <property type="molecule type" value="Genomic_DNA"/>
</dbReference>
<dbReference type="KEGG" id="lit:FPZ52_16110"/>
<dbReference type="GO" id="GO:0071972">
    <property type="term" value="F:peptidoglycan L,D-transpeptidase activity"/>
    <property type="evidence" value="ECO:0007669"/>
    <property type="project" value="TreeGrafter"/>
</dbReference>
<dbReference type="CDD" id="cd16913">
    <property type="entry name" value="YkuD_like"/>
    <property type="match status" value="1"/>
</dbReference>
<evidence type="ECO:0000313" key="11">
    <source>
        <dbReference type="EMBL" id="QDY71299.1"/>
    </source>
</evidence>
<evidence type="ECO:0000256" key="3">
    <source>
        <dbReference type="ARBA" id="ARBA00022676"/>
    </source>
</evidence>
<evidence type="ECO:0000256" key="1">
    <source>
        <dbReference type="ARBA" id="ARBA00004752"/>
    </source>
</evidence>
<protein>
    <submittedName>
        <fullName evidence="11">L,D-transpeptidase</fullName>
    </submittedName>
</protein>
<sequence length="232" mass="25423">MIMTGGVVSACAPQITEIESPIPGSNLPPEVLRRYDQIEDDGRIIPAVNPAYLKPHLVRQEVPFDTSRPVDSIVVDPFNHALYLVLGGGRALRYGVAVGDAGRNFRGGATISRKQHWPSWTPTANMIRREPNVYGPFAGGVPGGLDNPLGARALYLYRNGRDTYYRIHGTSQPWSIGMSVSSGCIRLYNQDIIDLYERVPNGTRVHVMSRTESDARFAQQSAAMPGEMDAGL</sequence>
<keyword evidence="12" id="KW-1185">Reference proteome</keyword>
<keyword evidence="3" id="KW-0328">Glycosyltransferase</keyword>
<evidence type="ECO:0000256" key="6">
    <source>
        <dbReference type="ARBA" id="ARBA00022960"/>
    </source>
</evidence>
<dbReference type="FunFam" id="2.40.440.10:FF:000002">
    <property type="entry name" value="L,D-transpeptidase ErfK/SrfK"/>
    <property type="match status" value="1"/>
</dbReference>
<dbReference type="SUPFAM" id="SSF141523">
    <property type="entry name" value="L,D-transpeptidase catalytic domain-like"/>
    <property type="match status" value="1"/>
</dbReference>
<gene>
    <name evidence="11" type="ORF">FPZ52_16110</name>
</gene>
<proteinExistence type="inferred from homology"/>
<keyword evidence="8 9" id="KW-0961">Cell wall biogenesis/degradation</keyword>
<dbReference type="InterPro" id="IPR050979">
    <property type="entry name" value="LD-transpeptidase"/>
</dbReference>
<feature type="domain" description="L,D-TPase catalytic" evidence="10">
    <location>
        <begin position="71"/>
        <end position="208"/>
    </location>
</feature>
<name>A0A5B8IB11_9RHOB</name>
<evidence type="ECO:0000256" key="9">
    <source>
        <dbReference type="PROSITE-ProRule" id="PRU01373"/>
    </source>
</evidence>
<evidence type="ECO:0000313" key="12">
    <source>
        <dbReference type="Proteomes" id="UP000318483"/>
    </source>
</evidence>
<dbReference type="InterPro" id="IPR038063">
    <property type="entry name" value="Transpep_catalytic_dom"/>
</dbReference>
<organism evidence="11 12">
    <name type="scientific">Qingshengfaniella alkalisoli</name>
    <dbReference type="NCBI Taxonomy" id="2599296"/>
    <lineage>
        <taxon>Bacteria</taxon>
        <taxon>Pseudomonadati</taxon>
        <taxon>Pseudomonadota</taxon>
        <taxon>Alphaproteobacteria</taxon>
        <taxon>Rhodobacterales</taxon>
        <taxon>Paracoccaceae</taxon>
        <taxon>Qingshengfaniella</taxon>
    </lineage>
</organism>
<dbReference type="Pfam" id="PF03734">
    <property type="entry name" value="YkuD"/>
    <property type="match status" value="1"/>
</dbReference>
<dbReference type="GO" id="GO:0008360">
    <property type="term" value="P:regulation of cell shape"/>
    <property type="evidence" value="ECO:0007669"/>
    <property type="project" value="UniProtKB-UniRule"/>
</dbReference>
<evidence type="ECO:0000256" key="8">
    <source>
        <dbReference type="ARBA" id="ARBA00023316"/>
    </source>
</evidence>
<comment type="similarity">
    <text evidence="2">Belongs to the YkuD family.</text>
</comment>
<keyword evidence="5" id="KW-0378">Hydrolase</keyword>
<dbReference type="Gene3D" id="2.40.440.10">
    <property type="entry name" value="L,D-transpeptidase catalytic domain-like"/>
    <property type="match status" value="1"/>
</dbReference>
<keyword evidence="4" id="KW-0808">Transferase</keyword>
<evidence type="ECO:0000256" key="2">
    <source>
        <dbReference type="ARBA" id="ARBA00005992"/>
    </source>
</evidence>
<dbReference type="UniPathway" id="UPA00219"/>
<reference evidence="11 12" key="1">
    <citation type="submission" date="2019-07" db="EMBL/GenBank/DDBJ databases">
        <title>Litoreibacter alkalisoli sp. nov., isolated from saline-alkaline soil.</title>
        <authorList>
            <person name="Wang S."/>
            <person name="Xu L."/>
            <person name="Xing Y.-T."/>
            <person name="Sun J.-Q."/>
        </authorList>
    </citation>
    <scope>NUCLEOTIDE SEQUENCE [LARGE SCALE GENOMIC DNA]</scope>
    <source>
        <strain evidence="11 12">LN3S51</strain>
        <plasmid evidence="11 12">unnamed3</plasmid>
    </source>
</reference>
<dbReference type="GO" id="GO:0071555">
    <property type="term" value="P:cell wall organization"/>
    <property type="evidence" value="ECO:0007669"/>
    <property type="project" value="UniProtKB-UniRule"/>
</dbReference>
<geneLocation type="plasmid" evidence="11 12">
    <name>unnamed3</name>
</geneLocation>